<gene>
    <name evidence="3" type="ORF">Q31b_05100</name>
</gene>
<feature type="compositionally biased region" description="Low complexity" evidence="1">
    <location>
        <begin position="84"/>
        <end position="93"/>
    </location>
</feature>
<dbReference type="InterPro" id="IPR029069">
    <property type="entry name" value="HotDog_dom_sf"/>
</dbReference>
<dbReference type="SUPFAM" id="SSF54637">
    <property type="entry name" value="Thioesterase/thiol ester dehydrase-isomerase"/>
    <property type="match status" value="1"/>
</dbReference>
<evidence type="ECO:0000256" key="1">
    <source>
        <dbReference type="SAM" id="MobiDB-lite"/>
    </source>
</evidence>
<protein>
    <submittedName>
        <fullName evidence="3">Acyl-CoA thioesterase YbgC</fullName>
    </submittedName>
</protein>
<feature type="domain" description="Thioesterase" evidence="2">
    <location>
        <begin position="39"/>
        <end position="149"/>
    </location>
</feature>
<dbReference type="InterPro" id="IPR006683">
    <property type="entry name" value="Thioestr_dom"/>
</dbReference>
<dbReference type="CDD" id="cd00586">
    <property type="entry name" value="4HBT"/>
    <property type="match status" value="1"/>
</dbReference>
<proteinExistence type="predicted"/>
<dbReference type="Pfam" id="PF03061">
    <property type="entry name" value="4HBT"/>
    <property type="match status" value="1"/>
</dbReference>
<accession>A0A5C6E932</accession>
<dbReference type="EMBL" id="SJPY01000001">
    <property type="protein sequence ID" value="TWU45338.1"/>
    <property type="molecule type" value="Genomic_DNA"/>
</dbReference>
<evidence type="ECO:0000259" key="2">
    <source>
        <dbReference type="Pfam" id="PF03061"/>
    </source>
</evidence>
<organism evidence="3 4">
    <name type="scientific">Novipirellula aureliae</name>
    <dbReference type="NCBI Taxonomy" id="2527966"/>
    <lineage>
        <taxon>Bacteria</taxon>
        <taxon>Pseudomonadati</taxon>
        <taxon>Planctomycetota</taxon>
        <taxon>Planctomycetia</taxon>
        <taxon>Pirellulales</taxon>
        <taxon>Pirellulaceae</taxon>
        <taxon>Novipirellula</taxon>
    </lineage>
</organism>
<sequence>MRFRQLSNALDSWLCCRSSANKVFRTQRRIEFRDTDAAGIAHFSVFFTMMESAEHELIRSLGFSVLGNSGLGNSGLGNSGLGNEGPENSGPENEGLKNTAVTWPRVAASCDYQSVARFEDLLDLDLSIKKLGNSSVQYEIRFSKASDGLPPTQVAVGSLTAVCCELHPGGSLKKVTIPDVIRQQLQTLVVPPG</sequence>
<feature type="region of interest" description="Disordered" evidence="1">
    <location>
        <begin position="76"/>
        <end position="97"/>
    </location>
</feature>
<dbReference type="OrthoDB" id="9800856at2"/>
<evidence type="ECO:0000313" key="3">
    <source>
        <dbReference type="EMBL" id="TWU45338.1"/>
    </source>
</evidence>
<evidence type="ECO:0000313" key="4">
    <source>
        <dbReference type="Proteomes" id="UP000315471"/>
    </source>
</evidence>
<dbReference type="Gene3D" id="3.10.129.10">
    <property type="entry name" value="Hotdog Thioesterase"/>
    <property type="match status" value="1"/>
</dbReference>
<name>A0A5C6E932_9BACT</name>
<reference evidence="3 4" key="1">
    <citation type="submission" date="2019-02" db="EMBL/GenBank/DDBJ databases">
        <title>Deep-cultivation of Planctomycetes and their phenomic and genomic characterization uncovers novel biology.</title>
        <authorList>
            <person name="Wiegand S."/>
            <person name="Jogler M."/>
            <person name="Boedeker C."/>
            <person name="Pinto D."/>
            <person name="Vollmers J."/>
            <person name="Rivas-Marin E."/>
            <person name="Kohn T."/>
            <person name="Peeters S.H."/>
            <person name="Heuer A."/>
            <person name="Rast P."/>
            <person name="Oberbeckmann S."/>
            <person name="Bunk B."/>
            <person name="Jeske O."/>
            <person name="Meyerdierks A."/>
            <person name="Storesund J.E."/>
            <person name="Kallscheuer N."/>
            <person name="Luecker S."/>
            <person name="Lage O.M."/>
            <person name="Pohl T."/>
            <person name="Merkel B.J."/>
            <person name="Hornburger P."/>
            <person name="Mueller R.-W."/>
            <person name="Bruemmer F."/>
            <person name="Labrenz M."/>
            <person name="Spormann A.M."/>
            <person name="Op Den Camp H."/>
            <person name="Overmann J."/>
            <person name="Amann R."/>
            <person name="Jetten M.S.M."/>
            <person name="Mascher T."/>
            <person name="Medema M.H."/>
            <person name="Devos D.P."/>
            <person name="Kaster A.-K."/>
            <person name="Ovreas L."/>
            <person name="Rohde M."/>
            <person name="Galperin M.Y."/>
            <person name="Jogler C."/>
        </authorList>
    </citation>
    <scope>NUCLEOTIDE SEQUENCE [LARGE SCALE GENOMIC DNA]</scope>
    <source>
        <strain evidence="3 4">Q31b</strain>
    </source>
</reference>
<dbReference type="Proteomes" id="UP000315471">
    <property type="component" value="Unassembled WGS sequence"/>
</dbReference>
<dbReference type="AlphaFoldDB" id="A0A5C6E932"/>
<keyword evidence="4" id="KW-1185">Reference proteome</keyword>
<dbReference type="GO" id="GO:0016790">
    <property type="term" value="F:thiolester hydrolase activity"/>
    <property type="evidence" value="ECO:0007669"/>
    <property type="project" value="UniProtKB-ARBA"/>
</dbReference>
<comment type="caution">
    <text evidence="3">The sequence shown here is derived from an EMBL/GenBank/DDBJ whole genome shotgun (WGS) entry which is preliminary data.</text>
</comment>